<dbReference type="STRING" id="502025.Hoch_5104"/>
<dbReference type="EMBL" id="CP001804">
    <property type="protein sequence ID" value="ACY17592.1"/>
    <property type="molecule type" value="Genomic_DNA"/>
</dbReference>
<dbReference type="PANTHER" id="PTHR35024:SF4">
    <property type="entry name" value="POLYMER-FORMING CYTOSKELETAL PROTEIN"/>
    <property type="match status" value="1"/>
</dbReference>
<dbReference type="eggNOG" id="COG1664">
    <property type="taxonomic scope" value="Bacteria"/>
</dbReference>
<gene>
    <name evidence="3" type="ordered locus">Hoch_5104</name>
</gene>
<dbReference type="AlphaFoldDB" id="D0LWE2"/>
<name>D0LWE2_HALO1</name>
<evidence type="ECO:0008006" key="5">
    <source>
        <dbReference type="Google" id="ProtNLM"/>
    </source>
</evidence>
<evidence type="ECO:0000256" key="1">
    <source>
        <dbReference type="ARBA" id="ARBA00044755"/>
    </source>
</evidence>
<evidence type="ECO:0000313" key="3">
    <source>
        <dbReference type="EMBL" id="ACY17592.1"/>
    </source>
</evidence>
<dbReference type="Pfam" id="PF04519">
    <property type="entry name" value="Bactofilin"/>
    <property type="match status" value="1"/>
</dbReference>
<proteinExistence type="inferred from homology"/>
<dbReference type="InterPro" id="IPR007607">
    <property type="entry name" value="BacA/B"/>
</dbReference>
<protein>
    <recommendedName>
        <fullName evidence="5">Polymer-forming cytoskeletal protein</fullName>
    </recommendedName>
</protein>
<evidence type="ECO:0000256" key="2">
    <source>
        <dbReference type="SAM" id="MobiDB-lite"/>
    </source>
</evidence>
<feature type="compositionally biased region" description="Low complexity" evidence="2">
    <location>
        <begin position="135"/>
        <end position="145"/>
    </location>
</feature>
<comment type="similarity">
    <text evidence="1">Belongs to the bactofilin family.</text>
</comment>
<dbReference type="PANTHER" id="PTHR35024">
    <property type="entry name" value="HYPOTHETICAL CYTOSOLIC PROTEIN"/>
    <property type="match status" value="1"/>
</dbReference>
<reference evidence="3 4" key="1">
    <citation type="journal article" date="2010" name="Stand. Genomic Sci.">
        <title>Complete genome sequence of Haliangium ochraceum type strain (SMP-2).</title>
        <authorList>
            <consortium name="US DOE Joint Genome Institute (JGI-PGF)"/>
            <person name="Ivanova N."/>
            <person name="Daum C."/>
            <person name="Lang E."/>
            <person name="Abt B."/>
            <person name="Kopitz M."/>
            <person name="Saunders E."/>
            <person name="Lapidus A."/>
            <person name="Lucas S."/>
            <person name="Glavina Del Rio T."/>
            <person name="Nolan M."/>
            <person name="Tice H."/>
            <person name="Copeland A."/>
            <person name="Cheng J.F."/>
            <person name="Chen F."/>
            <person name="Bruce D."/>
            <person name="Goodwin L."/>
            <person name="Pitluck S."/>
            <person name="Mavromatis K."/>
            <person name="Pati A."/>
            <person name="Mikhailova N."/>
            <person name="Chen A."/>
            <person name="Palaniappan K."/>
            <person name="Land M."/>
            <person name="Hauser L."/>
            <person name="Chang Y.J."/>
            <person name="Jeffries C.D."/>
            <person name="Detter J.C."/>
            <person name="Brettin T."/>
            <person name="Rohde M."/>
            <person name="Goker M."/>
            <person name="Bristow J."/>
            <person name="Markowitz V."/>
            <person name="Eisen J.A."/>
            <person name="Hugenholtz P."/>
            <person name="Kyrpides N.C."/>
            <person name="Klenk H.P."/>
        </authorList>
    </citation>
    <scope>NUCLEOTIDE SEQUENCE [LARGE SCALE GENOMIC DNA]</scope>
    <source>
        <strain evidence="4">DSM 14365 / CIP 107738 / JCM 11303 / AJ 13395 / SMP-2</strain>
    </source>
</reference>
<dbReference type="KEGG" id="hoh:Hoch_5104"/>
<feature type="region of interest" description="Disordered" evidence="2">
    <location>
        <begin position="134"/>
        <end position="199"/>
    </location>
</feature>
<dbReference type="HOGENOM" id="CLU_1370543_0_0_7"/>
<sequence length="199" mass="20462">MSSLHRIPSSMRIHGRVTVDGDVVIAGTFAGALTVTGRFTLAPGASCQASVHAREAEVHGTFTGALSCANSIEVAAAAVVTGDLIAPVVQVAEGAEISGEIVRGDVAVDAVEPAPAMAAETRLVAIPSVRRARSGRSAVRVQGPAPRRPQPPPAAGEAPRRARAYRIEQREIPAPPRPRGVFAVRRNRPAQAGAPGAPS</sequence>
<evidence type="ECO:0000313" key="4">
    <source>
        <dbReference type="Proteomes" id="UP000001880"/>
    </source>
</evidence>
<accession>D0LWE2</accession>
<keyword evidence="4" id="KW-1185">Reference proteome</keyword>
<organism evidence="3 4">
    <name type="scientific">Haliangium ochraceum (strain DSM 14365 / JCM 11303 / SMP-2)</name>
    <dbReference type="NCBI Taxonomy" id="502025"/>
    <lineage>
        <taxon>Bacteria</taxon>
        <taxon>Pseudomonadati</taxon>
        <taxon>Myxococcota</taxon>
        <taxon>Polyangia</taxon>
        <taxon>Haliangiales</taxon>
        <taxon>Kofleriaceae</taxon>
        <taxon>Haliangium</taxon>
    </lineage>
</organism>
<dbReference type="Proteomes" id="UP000001880">
    <property type="component" value="Chromosome"/>
</dbReference>